<dbReference type="NCBIfam" id="NF047389">
    <property type="entry name" value="ATPase_Sll1717"/>
    <property type="match status" value="1"/>
</dbReference>
<keyword evidence="2" id="KW-1185">Reference proteome</keyword>
<dbReference type="eggNOG" id="ENOG502ZNHY">
    <property type="taxonomic scope" value="Bacteria"/>
</dbReference>
<name>Q73LR7_TREDE</name>
<dbReference type="RefSeq" id="WP_010957049.1">
    <property type="nucleotide sequence ID" value="NC_002967.9"/>
</dbReference>
<organism evidence="1 2">
    <name type="scientific">Treponema denticola (strain ATCC 35405 / DSM 14222 / CIP 103919 / JCM 8153 / KCTC 15104)</name>
    <dbReference type="NCBI Taxonomy" id="243275"/>
    <lineage>
        <taxon>Bacteria</taxon>
        <taxon>Pseudomonadati</taxon>
        <taxon>Spirochaetota</taxon>
        <taxon>Spirochaetia</taxon>
        <taxon>Spirochaetales</taxon>
        <taxon>Treponemataceae</taxon>
        <taxon>Treponema</taxon>
    </lineage>
</organism>
<dbReference type="InterPro" id="IPR059206">
    <property type="entry name" value="Sll1717-like"/>
</dbReference>
<accession>Q73LR7</accession>
<protein>
    <submittedName>
        <fullName evidence="1">FunZ protein, putative</fullName>
    </submittedName>
</protein>
<dbReference type="KEGG" id="tde:TDE_1795"/>
<dbReference type="STRING" id="243275.TDE_1795"/>
<dbReference type="Proteomes" id="UP000008212">
    <property type="component" value="Chromosome"/>
</dbReference>
<proteinExistence type="predicted"/>
<gene>
    <name evidence="1" type="ordered locus">TDE_1795</name>
</gene>
<evidence type="ECO:0000313" key="2">
    <source>
        <dbReference type="Proteomes" id="UP000008212"/>
    </source>
</evidence>
<reference evidence="1 2" key="1">
    <citation type="journal article" date="2004" name="Proc. Natl. Acad. Sci. U.S.A.">
        <title>Comparison of the genome of the oral pathogen Treponema denticola with other spirochete genomes.</title>
        <authorList>
            <person name="Seshadri R."/>
            <person name="Myers G.S."/>
            <person name="Tettelin H."/>
            <person name="Eisen J.A."/>
            <person name="Heidelberg J.F."/>
            <person name="Dodson R.J."/>
            <person name="Davidsen T.M."/>
            <person name="DeBoy R.T."/>
            <person name="Fouts D.E."/>
            <person name="Haft D.H."/>
            <person name="Selengut J."/>
            <person name="Ren Q."/>
            <person name="Brinkac L.M."/>
            <person name="Madupu R."/>
            <person name="Kolonay J."/>
            <person name="Durkin S.A."/>
            <person name="Daugherty S.C."/>
            <person name="Shetty J."/>
            <person name="Shvartsbeyn A."/>
            <person name="Gebregeorgis E."/>
            <person name="Geer K."/>
            <person name="Tsegaye G."/>
            <person name="Malek J."/>
            <person name="Ayodeji B."/>
            <person name="Shatsman S."/>
            <person name="McLeod M.P."/>
            <person name="Smajs D."/>
            <person name="Howell J.K."/>
            <person name="Pal S."/>
            <person name="Amin A."/>
            <person name="Vashisth P."/>
            <person name="McNeill T.Z."/>
            <person name="Xiang Q."/>
            <person name="Sodergren E."/>
            <person name="Baca E."/>
            <person name="Weinstock G.M."/>
            <person name="Norris S.J."/>
            <person name="Fraser C.M."/>
            <person name="Paulsen I.T."/>
        </authorList>
    </citation>
    <scope>NUCLEOTIDE SEQUENCE [LARGE SCALE GENOMIC DNA]</scope>
    <source>
        <strain evidence="2">ATCC 35405 / DSM 14222 / CIP 103919 / JCM 8153 / KCTC 15104</strain>
    </source>
</reference>
<dbReference type="OrthoDB" id="100386at2"/>
<dbReference type="GeneID" id="59369457"/>
<dbReference type="HOGENOM" id="CLU_024253_0_0_12"/>
<dbReference type="PaxDb" id="243275-TDE_1795"/>
<evidence type="ECO:0000313" key="1">
    <source>
        <dbReference type="EMBL" id="AAS12310.1"/>
    </source>
</evidence>
<dbReference type="AlphaFoldDB" id="Q73LR7"/>
<dbReference type="EMBL" id="AE017226">
    <property type="protein sequence ID" value="AAS12310.1"/>
    <property type="molecule type" value="Genomic_DNA"/>
</dbReference>
<dbReference type="PATRIC" id="fig|243275.7.peg.1708"/>
<sequence>MLAIKDLNLGFADAENYTTKEGKKLFHKIFVKNDNLDKLLLPSTYYLIGDKGTGKTAYSVFLSSNEYKNTRGETRFIREIEYQKFLQLKKSNNLSLSDYVDIWKVCLLTLAAGMIEANDLKANLLTKANKLQKIKKSIKLYYDKAFSPEIIYALNWIEDSKIRTKIAHENAELEGELGNTLSYVESKFQVNLLQIEKSFKEALNSTKLKKNIVLFIDGIDLRPDTIPYDDYIDCIKGLANAAWSLNKDFFGKIKDTLGLFRIVLLIRPDIFNVLRLQNSANKMTDNSVFIDTRTTYQNYQNSELFKIADRLLSSQQDGSDKMQIGEAWFKYLPWHTNSTNRNREYDDSFINILRKTYSRPRDLMVVLKIFKDTQEKMGYGNRDVFLLDIFLSSEFQEQYSNYMLSTLRDQLSFFYTNDEFNMFIVFFEYLHGKWQFTYEYYKTIFERYVQENKEKLKNMHTVFSSEDGFLQLLYETNVICYIDRSEKEPFYRFCYRQRSQAKMYPEIKKQKGQEYSVHYGLQKVLNLGSEIIYQEE</sequence>